<dbReference type="EMBL" id="PTRC01000008">
    <property type="protein sequence ID" value="PQA74742.1"/>
    <property type="molecule type" value="Genomic_DNA"/>
</dbReference>
<evidence type="ECO:0000256" key="1">
    <source>
        <dbReference type="ARBA" id="ARBA00004141"/>
    </source>
</evidence>
<dbReference type="GO" id="GO:0022857">
    <property type="term" value="F:transmembrane transporter activity"/>
    <property type="evidence" value="ECO:0007669"/>
    <property type="project" value="InterPro"/>
</dbReference>
<feature type="transmembrane region" description="Helical" evidence="6">
    <location>
        <begin position="54"/>
        <end position="75"/>
    </location>
</feature>
<dbReference type="CDD" id="cd17319">
    <property type="entry name" value="MFS_ExuT_GudP_like"/>
    <property type="match status" value="1"/>
</dbReference>
<dbReference type="InterPro" id="IPR011701">
    <property type="entry name" value="MFS"/>
</dbReference>
<dbReference type="RefSeq" id="WP_104754386.1">
    <property type="nucleotide sequence ID" value="NZ_JBHEEO010000010.1"/>
</dbReference>
<evidence type="ECO:0000313" key="8">
    <source>
        <dbReference type="EMBL" id="PQA74742.1"/>
    </source>
</evidence>
<evidence type="ECO:0000256" key="4">
    <source>
        <dbReference type="ARBA" id="ARBA00022989"/>
    </source>
</evidence>
<dbReference type="InterPro" id="IPR036259">
    <property type="entry name" value="MFS_trans_sf"/>
</dbReference>
<dbReference type="GO" id="GO:0005886">
    <property type="term" value="C:plasma membrane"/>
    <property type="evidence" value="ECO:0007669"/>
    <property type="project" value="TreeGrafter"/>
</dbReference>
<evidence type="ECO:0000259" key="7">
    <source>
        <dbReference type="PROSITE" id="PS50850"/>
    </source>
</evidence>
<feature type="domain" description="Major facilitator superfamily (MFS) profile" evidence="7">
    <location>
        <begin position="17"/>
        <end position="425"/>
    </location>
</feature>
<comment type="caution">
    <text evidence="8">The sequence shown here is derived from an EMBL/GenBank/DDBJ whole genome shotgun (WGS) entry which is preliminary data.</text>
</comment>
<feature type="transmembrane region" description="Helical" evidence="6">
    <location>
        <begin position="243"/>
        <end position="265"/>
    </location>
</feature>
<keyword evidence="9" id="KW-1185">Reference proteome</keyword>
<feature type="transmembrane region" description="Helical" evidence="6">
    <location>
        <begin position="177"/>
        <end position="197"/>
    </location>
</feature>
<organism evidence="8 9">
    <name type="scientific">Brucella oryzae</name>
    <dbReference type="NCBI Taxonomy" id="335286"/>
    <lineage>
        <taxon>Bacteria</taxon>
        <taxon>Pseudomonadati</taxon>
        <taxon>Pseudomonadota</taxon>
        <taxon>Alphaproteobacteria</taxon>
        <taxon>Hyphomicrobiales</taxon>
        <taxon>Brucellaceae</taxon>
        <taxon>Brucella/Ochrobactrum group</taxon>
        <taxon>Brucella</taxon>
    </lineage>
</organism>
<sequence>MQDNLVDSAVGKATRRLLPFLAFMLILAFLDRANIGFAKDDLQADTGLSDAAYAFGAGVFYIGYALFEVPSNLVLHKVGARLWLSRIMISWGLVSAAMMFAHTEGVFYTLRFLLGVCEAGFYPGVLLYLTYWFPAKQRARATGIFYLGVPLALVLGSPLSGWLLTQHGIFGLTNWQWMFLVEGLGASLVGFFALFYLTDRPEKARWLSPKERNALTQIIVMEEAAKETHAPHSAMSVLKDLRVWAFIGIYFFFQIGSAPLTFYLPSRFAQVASNGEMNLLIGSLLSLPWICSAIATRYFTVLADRTNRHRLVCMGMVTAGTVALAAIGFTGNPWLMLLAACIAVPGLTASQPVFWSLPTHYLGGIGAASGIAFIVSIGNLGNFFAPQIKNWADVAMGNHDAGFYTLAALCGITILLLASVGKTFPGERPTTVK</sequence>
<dbReference type="AlphaFoldDB" id="A0A2S7J3B6"/>
<keyword evidence="5 6" id="KW-0472">Membrane</keyword>
<dbReference type="Proteomes" id="UP000238493">
    <property type="component" value="Unassembled WGS sequence"/>
</dbReference>
<keyword evidence="4 6" id="KW-1133">Transmembrane helix</keyword>
<feature type="transmembrane region" description="Helical" evidence="6">
    <location>
        <begin position="361"/>
        <end position="381"/>
    </location>
</feature>
<dbReference type="FunFam" id="1.20.1250.20:FF:000018">
    <property type="entry name" value="MFS transporter permease"/>
    <property type="match status" value="1"/>
</dbReference>
<evidence type="ECO:0000256" key="3">
    <source>
        <dbReference type="ARBA" id="ARBA00022692"/>
    </source>
</evidence>
<protein>
    <submittedName>
        <fullName evidence="8">MFS transporter</fullName>
    </submittedName>
</protein>
<dbReference type="Gene3D" id="1.20.1250.20">
    <property type="entry name" value="MFS general substrate transporter like domains"/>
    <property type="match status" value="2"/>
</dbReference>
<comment type="subcellular location">
    <subcellularLocation>
        <location evidence="1">Membrane</location>
        <topology evidence="1">Multi-pass membrane protein</topology>
    </subcellularLocation>
</comment>
<evidence type="ECO:0000256" key="6">
    <source>
        <dbReference type="SAM" id="Phobius"/>
    </source>
</evidence>
<evidence type="ECO:0000256" key="2">
    <source>
        <dbReference type="ARBA" id="ARBA00022448"/>
    </source>
</evidence>
<dbReference type="Pfam" id="PF07690">
    <property type="entry name" value="MFS_1"/>
    <property type="match status" value="1"/>
</dbReference>
<feature type="transmembrane region" description="Helical" evidence="6">
    <location>
        <begin position="112"/>
        <end position="132"/>
    </location>
</feature>
<feature type="transmembrane region" description="Helical" evidence="6">
    <location>
        <begin position="144"/>
        <end position="165"/>
    </location>
</feature>
<reference evidence="8 9" key="1">
    <citation type="submission" date="2018-02" db="EMBL/GenBank/DDBJ databases">
        <title>Draft genome sequence of Ochrobactrum oryzae found in Brazil.</title>
        <authorList>
            <person name="Cerdeira L."/>
            <person name="Andrade F."/>
            <person name="Zacariotto T."/>
            <person name="Barbosa B."/>
            <person name="Santos S."/>
            <person name="Cassetari V."/>
            <person name="Lincopan N."/>
        </authorList>
    </citation>
    <scope>NUCLEOTIDE SEQUENCE [LARGE SCALE GENOMIC DNA]</scope>
    <source>
        <strain evidence="8 9">OA447</strain>
    </source>
</reference>
<dbReference type="PANTHER" id="PTHR43791">
    <property type="entry name" value="PERMEASE-RELATED"/>
    <property type="match status" value="1"/>
</dbReference>
<dbReference type="PROSITE" id="PS50850">
    <property type="entry name" value="MFS"/>
    <property type="match status" value="1"/>
</dbReference>
<dbReference type="InterPro" id="IPR020846">
    <property type="entry name" value="MFS_dom"/>
</dbReference>
<keyword evidence="2" id="KW-0813">Transport</keyword>
<evidence type="ECO:0000313" key="9">
    <source>
        <dbReference type="Proteomes" id="UP000238493"/>
    </source>
</evidence>
<dbReference type="OrthoDB" id="9773957at2"/>
<keyword evidence="3 6" id="KW-0812">Transmembrane</keyword>
<dbReference type="PANTHER" id="PTHR43791:SF30">
    <property type="entry name" value="INNER MEMBRANE TRANSPORT PROTEIN RHMT"/>
    <property type="match status" value="1"/>
</dbReference>
<evidence type="ECO:0000256" key="5">
    <source>
        <dbReference type="ARBA" id="ARBA00023136"/>
    </source>
</evidence>
<feature type="transmembrane region" description="Helical" evidence="6">
    <location>
        <begin position="82"/>
        <end position="100"/>
    </location>
</feature>
<feature type="transmembrane region" description="Helical" evidence="6">
    <location>
        <begin position="401"/>
        <end position="420"/>
    </location>
</feature>
<gene>
    <name evidence="8" type="ORF">C3731_03810</name>
</gene>
<name>A0A2S7J3B6_9HYPH</name>
<accession>A0A2S7J3B6</accession>
<proteinExistence type="predicted"/>
<dbReference type="SUPFAM" id="SSF103473">
    <property type="entry name" value="MFS general substrate transporter"/>
    <property type="match status" value="1"/>
</dbReference>
<feature type="transmembrane region" description="Helical" evidence="6">
    <location>
        <begin position="277"/>
        <end position="299"/>
    </location>
</feature>